<dbReference type="EMBL" id="JANPWB010000014">
    <property type="protein sequence ID" value="KAJ1097663.1"/>
    <property type="molecule type" value="Genomic_DNA"/>
</dbReference>
<proteinExistence type="predicted"/>
<reference evidence="2" key="1">
    <citation type="journal article" date="2022" name="bioRxiv">
        <title>Sequencing and chromosome-scale assembly of the giantPleurodeles waltlgenome.</title>
        <authorList>
            <person name="Brown T."/>
            <person name="Elewa A."/>
            <person name="Iarovenko S."/>
            <person name="Subramanian E."/>
            <person name="Araus A.J."/>
            <person name="Petzold A."/>
            <person name="Susuki M."/>
            <person name="Suzuki K.-i.T."/>
            <person name="Hayashi T."/>
            <person name="Toyoda A."/>
            <person name="Oliveira C."/>
            <person name="Osipova E."/>
            <person name="Leigh N.D."/>
            <person name="Simon A."/>
            <person name="Yun M.H."/>
        </authorList>
    </citation>
    <scope>NUCLEOTIDE SEQUENCE</scope>
    <source>
        <strain evidence="2">20211129_DDA</strain>
        <tissue evidence="2">Liver</tissue>
    </source>
</reference>
<name>A0AAV7M982_PLEWA</name>
<accession>A0AAV7M982</accession>
<dbReference type="AlphaFoldDB" id="A0AAV7M982"/>
<sequence>MRTTKGGEARGDQEAPTPNSHEAIAATRQDLCNHVDAVAVELGLLLDNQKKLSARVTSTESELKDLRSSLKELEGQGQPLNAKVWELEHQVEEAEG</sequence>
<dbReference type="Proteomes" id="UP001066276">
    <property type="component" value="Chromosome 10"/>
</dbReference>
<dbReference type="SUPFAM" id="SSF90257">
    <property type="entry name" value="Myosin rod fragments"/>
    <property type="match status" value="1"/>
</dbReference>
<dbReference type="Gene3D" id="1.20.5.170">
    <property type="match status" value="1"/>
</dbReference>
<evidence type="ECO:0000313" key="3">
    <source>
        <dbReference type="Proteomes" id="UP001066276"/>
    </source>
</evidence>
<feature type="compositionally biased region" description="Basic and acidic residues" evidence="1">
    <location>
        <begin position="1"/>
        <end position="13"/>
    </location>
</feature>
<protein>
    <submittedName>
        <fullName evidence="2">Uncharacterized protein</fullName>
    </submittedName>
</protein>
<evidence type="ECO:0000256" key="1">
    <source>
        <dbReference type="SAM" id="MobiDB-lite"/>
    </source>
</evidence>
<keyword evidence="3" id="KW-1185">Reference proteome</keyword>
<feature type="region of interest" description="Disordered" evidence="1">
    <location>
        <begin position="1"/>
        <end position="22"/>
    </location>
</feature>
<organism evidence="2 3">
    <name type="scientific">Pleurodeles waltl</name>
    <name type="common">Iberian ribbed newt</name>
    <dbReference type="NCBI Taxonomy" id="8319"/>
    <lineage>
        <taxon>Eukaryota</taxon>
        <taxon>Metazoa</taxon>
        <taxon>Chordata</taxon>
        <taxon>Craniata</taxon>
        <taxon>Vertebrata</taxon>
        <taxon>Euteleostomi</taxon>
        <taxon>Amphibia</taxon>
        <taxon>Batrachia</taxon>
        <taxon>Caudata</taxon>
        <taxon>Salamandroidea</taxon>
        <taxon>Salamandridae</taxon>
        <taxon>Pleurodelinae</taxon>
        <taxon>Pleurodeles</taxon>
    </lineage>
</organism>
<comment type="caution">
    <text evidence="2">The sequence shown here is derived from an EMBL/GenBank/DDBJ whole genome shotgun (WGS) entry which is preliminary data.</text>
</comment>
<gene>
    <name evidence="2" type="ORF">NDU88_002780</name>
</gene>
<evidence type="ECO:0000313" key="2">
    <source>
        <dbReference type="EMBL" id="KAJ1097663.1"/>
    </source>
</evidence>